<gene>
    <name evidence="5" type="ORF">SAMN05444266_104410</name>
</gene>
<accession>A0A1M7CNW4</accession>
<evidence type="ECO:0000259" key="4">
    <source>
        <dbReference type="PROSITE" id="PS51118"/>
    </source>
</evidence>
<name>A0A1M7CNW4_9BACT</name>
<dbReference type="GO" id="GO:0003677">
    <property type="term" value="F:DNA binding"/>
    <property type="evidence" value="ECO:0007669"/>
    <property type="project" value="UniProtKB-KW"/>
</dbReference>
<evidence type="ECO:0000313" key="5">
    <source>
        <dbReference type="EMBL" id="SHL68895.1"/>
    </source>
</evidence>
<protein>
    <submittedName>
        <fullName evidence="5">Transcriptional regulator, HxlR family</fullName>
    </submittedName>
</protein>
<feature type="domain" description="HTH hxlR-type" evidence="4">
    <location>
        <begin position="15"/>
        <end position="119"/>
    </location>
</feature>
<dbReference type="EMBL" id="FRBL01000004">
    <property type="protein sequence ID" value="SHL68895.1"/>
    <property type="molecule type" value="Genomic_DNA"/>
</dbReference>
<dbReference type="Gene3D" id="1.10.10.10">
    <property type="entry name" value="Winged helix-like DNA-binding domain superfamily/Winged helix DNA-binding domain"/>
    <property type="match status" value="1"/>
</dbReference>
<dbReference type="SUPFAM" id="SSF46785">
    <property type="entry name" value="Winged helix' DNA-binding domain"/>
    <property type="match status" value="1"/>
</dbReference>
<proteinExistence type="predicted"/>
<dbReference type="RefSeq" id="WP_073081131.1">
    <property type="nucleotide sequence ID" value="NZ_FRBL01000004.1"/>
</dbReference>
<keyword evidence="1" id="KW-0805">Transcription regulation</keyword>
<sequence>MNIVTPPPAHTAAGCNAALNAVGDALYVIGGKWKMRIIVVLRDGSKRFNDLQRSVTGISARVLSNELKDLEINGFVKRVVDANATPVVVTYELMPYADTLKEVIASLHNWGVMHRNKLMQKITP</sequence>
<dbReference type="InterPro" id="IPR002577">
    <property type="entry name" value="HTH_HxlR"/>
</dbReference>
<dbReference type="PROSITE" id="PS51118">
    <property type="entry name" value="HTH_HXLR"/>
    <property type="match status" value="1"/>
</dbReference>
<evidence type="ECO:0000256" key="1">
    <source>
        <dbReference type="ARBA" id="ARBA00023015"/>
    </source>
</evidence>
<dbReference type="PANTHER" id="PTHR33204:SF29">
    <property type="entry name" value="TRANSCRIPTIONAL REGULATOR"/>
    <property type="match status" value="1"/>
</dbReference>
<dbReference type="Pfam" id="PF01638">
    <property type="entry name" value="HxlR"/>
    <property type="match status" value="1"/>
</dbReference>
<reference evidence="5 6" key="1">
    <citation type="submission" date="2016-11" db="EMBL/GenBank/DDBJ databases">
        <authorList>
            <person name="Jaros S."/>
            <person name="Januszkiewicz K."/>
            <person name="Wedrychowicz H."/>
        </authorList>
    </citation>
    <scope>NUCLEOTIDE SEQUENCE [LARGE SCALE GENOMIC DNA]</scope>
    <source>
        <strain evidence="5 6">DSM 27406</strain>
    </source>
</reference>
<organism evidence="5 6">
    <name type="scientific">Chitinophaga jiangningensis</name>
    <dbReference type="NCBI Taxonomy" id="1419482"/>
    <lineage>
        <taxon>Bacteria</taxon>
        <taxon>Pseudomonadati</taxon>
        <taxon>Bacteroidota</taxon>
        <taxon>Chitinophagia</taxon>
        <taxon>Chitinophagales</taxon>
        <taxon>Chitinophagaceae</taxon>
        <taxon>Chitinophaga</taxon>
    </lineage>
</organism>
<dbReference type="AlphaFoldDB" id="A0A1M7CNW4"/>
<dbReference type="OrthoDB" id="2619345at2"/>
<dbReference type="Proteomes" id="UP000184420">
    <property type="component" value="Unassembled WGS sequence"/>
</dbReference>
<evidence type="ECO:0000313" key="6">
    <source>
        <dbReference type="Proteomes" id="UP000184420"/>
    </source>
</evidence>
<dbReference type="PANTHER" id="PTHR33204">
    <property type="entry name" value="TRANSCRIPTIONAL REGULATOR, MARR FAMILY"/>
    <property type="match status" value="1"/>
</dbReference>
<dbReference type="InterPro" id="IPR036388">
    <property type="entry name" value="WH-like_DNA-bd_sf"/>
</dbReference>
<keyword evidence="2" id="KW-0238">DNA-binding</keyword>
<keyword evidence="3" id="KW-0804">Transcription</keyword>
<dbReference type="InterPro" id="IPR036390">
    <property type="entry name" value="WH_DNA-bd_sf"/>
</dbReference>
<dbReference type="STRING" id="1419482.SAMN05444266_104410"/>
<evidence type="ECO:0000256" key="2">
    <source>
        <dbReference type="ARBA" id="ARBA00023125"/>
    </source>
</evidence>
<keyword evidence="6" id="KW-1185">Reference proteome</keyword>
<evidence type="ECO:0000256" key="3">
    <source>
        <dbReference type="ARBA" id="ARBA00023163"/>
    </source>
</evidence>